<name>A0ABP8Z9N5_9MICO</name>
<gene>
    <name evidence="1" type="ORF">GCM10025783_23990</name>
</gene>
<keyword evidence="2" id="KW-1185">Reference proteome</keyword>
<dbReference type="RefSeq" id="WP_345481446.1">
    <property type="nucleotide sequence ID" value="NZ_BAABLP010000004.1"/>
</dbReference>
<comment type="caution">
    <text evidence="1">The sequence shown here is derived from an EMBL/GenBank/DDBJ whole genome shotgun (WGS) entry which is preliminary data.</text>
</comment>
<evidence type="ECO:0000313" key="1">
    <source>
        <dbReference type="EMBL" id="GAA4750676.1"/>
    </source>
</evidence>
<organism evidence="1 2">
    <name type="scientific">Amnibacterium soli</name>
    <dbReference type="NCBI Taxonomy" id="1282736"/>
    <lineage>
        <taxon>Bacteria</taxon>
        <taxon>Bacillati</taxon>
        <taxon>Actinomycetota</taxon>
        <taxon>Actinomycetes</taxon>
        <taxon>Micrococcales</taxon>
        <taxon>Microbacteriaceae</taxon>
        <taxon>Amnibacterium</taxon>
    </lineage>
</organism>
<evidence type="ECO:0000313" key="2">
    <source>
        <dbReference type="Proteomes" id="UP001500121"/>
    </source>
</evidence>
<sequence length="127" mass="13251">MAAAAVLGLSRRAEAAPVRAPWRDRSASSYEAPLAADDPLQLGRAAQLPPFGRGNGVEALFWTPLARLAGDRVDAALAALAEEDIAAWVAAVRGPSGSGADQPHDLWVGSLRLDDAQDVVMRVLAEA</sequence>
<reference evidence="2" key="1">
    <citation type="journal article" date="2019" name="Int. J. Syst. Evol. Microbiol.">
        <title>The Global Catalogue of Microorganisms (GCM) 10K type strain sequencing project: providing services to taxonomists for standard genome sequencing and annotation.</title>
        <authorList>
            <consortium name="The Broad Institute Genomics Platform"/>
            <consortium name="The Broad Institute Genome Sequencing Center for Infectious Disease"/>
            <person name="Wu L."/>
            <person name="Ma J."/>
        </authorList>
    </citation>
    <scope>NUCLEOTIDE SEQUENCE [LARGE SCALE GENOMIC DNA]</scope>
    <source>
        <strain evidence="2">JCM 19015</strain>
    </source>
</reference>
<protein>
    <submittedName>
        <fullName evidence="1">Uncharacterized protein</fullName>
    </submittedName>
</protein>
<accession>A0ABP8Z9N5</accession>
<proteinExistence type="predicted"/>
<dbReference type="EMBL" id="BAABLP010000004">
    <property type="protein sequence ID" value="GAA4750676.1"/>
    <property type="molecule type" value="Genomic_DNA"/>
</dbReference>
<dbReference type="Proteomes" id="UP001500121">
    <property type="component" value="Unassembled WGS sequence"/>
</dbReference>